<gene>
    <name evidence="1" type="ORF">FOB19_14495</name>
</gene>
<dbReference type="RefSeq" id="WP_004669946.1">
    <property type="nucleotide sequence ID" value="NZ_CP054803.1"/>
</dbReference>
<dbReference type="EMBL" id="CP054803">
    <property type="protein sequence ID" value="QKU22495.1"/>
    <property type="molecule type" value="Genomic_DNA"/>
</dbReference>
<reference evidence="1 2" key="1">
    <citation type="submission" date="2019-11" db="EMBL/GenBank/DDBJ databases">
        <title>FDA dAtabase for Regulatory Grade micrObial Sequences (FDA-ARGOS): Supporting development and validation of Infectious Disease Dx tests.</title>
        <authorList>
            <person name="Patel R."/>
            <person name="Rucinski S."/>
            <person name="Tallon L."/>
            <person name="Sadzewicz L."/>
            <person name="Vavikolanu K."/>
            <person name="Mehta A."/>
            <person name="Aluvathingal J."/>
            <person name="Nadendla S."/>
            <person name="Nandy P."/>
            <person name="Geyer C."/>
            <person name="Yan Y."/>
            <person name="Sichtig H."/>
        </authorList>
    </citation>
    <scope>NUCLEOTIDE SEQUENCE [LARGE SCALE GENOMIC DNA]</scope>
    <source>
        <strain evidence="1 2">FDAARGOS_557</strain>
    </source>
</reference>
<dbReference type="Proteomes" id="UP000509126">
    <property type="component" value="Chromosome"/>
</dbReference>
<organism evidence="1 2">
    <name type="scientific">Acinetobacter lwoffii</name>
    <dbReference type="NCBI Taxonomy" id="28090"/>
    <lineage>
        <taxon>Bacteria</taxon>
        <taxon>Pseudomonadati</taxon>
        <taxon>Pseudomonadota</taxon>
        <taxon>Gammaproteobacteria</taxon>
        <taxon>Moraxellales</taxon>
        <taxon>Moraxellaceae</taxon>
        <taxon>Acinetobacter</taxon>
    </lineage>
</organism>
<evidence type="ECO:0000313" key="1">
    <source>
        <dbReference type="EMBL" id="QKU22495.1"/>
    </source>
</evidence>
<protein>
    <submittedName>
        <fullName evidence="1">Uncharacterized protein</fullName>
    </submittedName>
</protein>
<sequence>MAVIDHDERLIFLSTFISVGELVRKWIDSKSTDQQPLLSLILIRYIELIHSPFKNDDKNELILNLTYIRADLCQQNKFKYANERYKQICLLIKHMIYESYFKGGNVDGLSFLMCTLTEPQYEACKSEKIPFEVSLKINYDLSKSETVDNAKDHSLSPTVALRLEYLSGILNADVYYLISNFISQSGKQRQTKLSFLLKTYIAVLYEALNNNDPGELAKSLHYIRIDLCKRYTFKSSRILISDLQMLIKKLINIEFFSKQESNKLDNFLTLPTESQFQLIKSEIIPEEISNLFSHESSADENFKRILNSTCTPEIANRLKEHVNSFKHKKHHRGPLIQFLEQISSSNIEWYKHPRIIQGELLKYRGNLLDEYQRNTAYGKFQNVKNSLDVLVKHGVLPENVELPDNLRRCINTEKVRKDNPLICEVDMYDEKKRDEYINTPQFIESLKSELSYNLCMLVKNAQEIVFQGYKKFCNKNIIIEQSQFDEFMNHPQLLVSRTKGSNSKSKVNPFNSAHPLRLNNLTAYYNHYFNDLLNSKTQHNINNLAISEDILGYLGLTSSIASAMQTIITEELGINPYSLYRVKISSDGHGHEFVIVDDEGSVRIKALKPRARSARSRKAEGSCKSLADIDAYEINAATCLRMALEMTARIRETLGIRDLWVCLSCHGTTVPCPETFQNKFNKFCLTLSTQNTTLQEATLKKVRASKGVLIYLNSNGDSIKTSTYFGNTVKTTLNRYIPKYLTEIIYRLKIRNFQKIFLFMATSSDKLPFKSLNMSEAEFKLQLKQVFNNPDMGGNLYEKLTNPCIDNEEDIPLYFCVSDLNLQLAIKYAKDGKDEKLKKNCKDVLDKIGQESSVMMKHMLRTAQLNVEKNSS</sequence>
<dbReference type="AlphaFoldDB" id="A0A6N1N635"/>
<accession>A0A6N1N635</accession>
<proteinExistence type="predicted"/>
<name>A0A6N1N635_ACILW</name>
<evidence type="ECO:0000313" key="2">
    <source>
        <dbReference type="Proteomes" id="UP000509126"/>
    </source>
</evidence>